<evidence type="ECO:0000313" key="4">
    <source>
        <dbReference type="Proteomes" id="UP001215151"/>
    </source>
</evidence>
<feature type="region of interest" description="Disordered" evidence="1">
    <location>
        <begin position="373"/>
        <end position="455"/>
    </location>
</feature>
<dbReference type="EMBL" id="JAPEVG010000238">
    <property type="protein sequence ID" value="KAJ8472998.1"/>
    <property type="molecule type" value="Genomic_DNA"/>
</dbReference>
<feature type="transmembrane region" description="Helical" evidence="2">
    <location>
        <begin position="304"/>
        <end position="322"/>
    </location>
</feature>
<organism evidence="3 4">
    <name type="scientific">Trametes cubensis</name>
    <dbReference type="NCBI Taxonomy" id="1111947"/>
    <lineage>
        <taxon>Eukaryota</taxon>
        <taxon>Fungi</taxon>
        <taxon>Dikarya</taxon>
        <taxon>Basidiomycota</taxon>
        <taxon>Agaricomycotina</taxon>
        <taxon>Agaricomycetes</taxon>
        <taxon>Polyporales</taxon>
        <taxon>Polyporaceae</taxon>
        <taxon>Trametes</taxon>
    </lineage>
</organism>
<feature type="compositionally biased region" description="Polar residues" evidence="1">
    <location>
        <begin position="217"/>
        <end position="227"/>
    </location>
</feature>
<dbReference type="AlphaFoldDB" id="A0AAD7TP62"/>
<feature type="region of interest" description="Disordered" evidence="1">
    <location>
        <begin position="547"/>
        <end position="570"/>
    </location>
</feature>
<reference evidence="3" key="1">
    <citation type="submission" date="2022-11" db="EMBL/GenBank/DDBJ databases">
        <title>Genome Sequence of Cubamyces cubensis.</title>
        <authorList>
            <person name="Buettner E."/>
        </authorList>
    </citation>
    <scope>NUCLEOTIDE SEQUENCE</scope>
    <source>
        <strain evidence="3">MPL-01</strain>
    </source>
</reference>
<dbReference type="Proteomes" id="UP001215151">
    <property type="component" value="Unassembled WGS sequence"/>
</dbReference>
<feature type="compositionally biased region" description="Low complexity" evidence="1">
    <location>
        <begin position="111"/>
        <end position="145"/>
    </location>
</feature>
<protein>
    <submittedName>
        <fullName evidence="3">Uncharacterized protein</fullName>
    </submittedName>
</protein>
<accession>A0AAD7TP62</accession>
<feature type="compositionally biased region" description="Low complexity" evidence="1">
    <location>
        <begin position="157"/>
        <end position="175"/>
    </location>
</feature>
<comment type="caution">
    <text evidence="3">The sequence shown here is derived from an EMBL/GenBank/DDBJ whole genome shotgun (WGS) entry which is preliminary data.</text>
</comment>
<feature type="compositionally biased region" description="Pro residues" evidence="1">
    <location>
        <begin position="427"/>
        <end position="437"/>
    </location>
</feature>
<keyword evidence="2" id="KW-0472">Membrane</keyword>
<sequence>MSKSLGQRHKDVMRTHGGSTCTPSSSETVATIAGVSALTIHDIEHTVSTESNLNIPFSSGPTAVSEPCIRHIDPTPSQTIPTPTRSVLSTPPPPRNSSISGDSPFWPHGNTTSSLPEGSSPSLSRSASPTPSESVSPSTPTITSRTVKKNHSVTPATSSSKGSPTNGSPSSSSSPIRTEKSHGSSIPTLSASSASLSASLLTLPTTGGTSRVLELSRSVSHPESTAPESAVSAARTTVSTVVTVPETTSPARNTTSSDISTALVTHTVTPPTTPKYPTTTTAVAVGALGGGHQTHVIEIVETCLLVAVAVVLLTIALLFVRWRWNRRRLDARCAFGHSVAGGNDASHTSSPTPRRLPYRGRYMTCDGLSLHASDGKEDVERDADYRSTAPAVSMGSDVSPRTSTTTSYINALCPGTSSPPRTTRALPAPPSPAPPYVAHPRPGSGSGAPLVGSRPPATSIPIAPALSWYTFNGADPITSTAISRTSMEEGYAGRPATWIGTPVSSTYLLEDLHPNADAIRAAVRANRAQYYMEPLDGSRRTYASSFDAGCSEMDAPRDSDIPPEYRRSPE</sequence>
<evidence type="ECO:0000256" key="2">
    <source>
        <dbReference type="SAM" id="Phobius"/>
    </source>
</evidence>
<keyword evidence="2" id="KW-1133">Transmembrane helix</keyword>
<feature type="compositionally biased region" description="Polar residues" evidence="1">
    <location>
        <begin position="17"/>
        <end position="27"/>
    </location>
</feature>
<feature type="compositionally biased region" description="Polar residues" evidence="1">
    <location>
        <begin position="52"/>
        <end position="62"/>
    </location>
</feature>
<keyword evidence="2" id="KW-0812">Transmembrane</keyword>
<feature type="compositionally biased region" description="Basic and acidic residues" evidence="1">
    <location>
        <begin position="373"/>
        <end position="385"/>
    </location>
</feature>
<feature type="region of interest" description="Disordered" evidence="1">
    <location>
        <begin position="52"/>
        <end position="189"/>
    </location>
</feature>
<name>A0AAD7TP62_9APHY</name>
<feature type="compositionally biased region" description="Polar residues" evidence="1">
    <location>
        <begin position="75"/>
        <end position="89"/>
    </location>
</feature>
<feature type="compositionally biased region" description="Low complexity" evidence="1">
    <location>
        <begin position="228"/>
        <end position="237"/>
    </location>
</feature>
<feature type="region of interest" description="Disordered" evidence="1">
    <location>
        <begin position="213"/>
        <end position="237"/>
    </location>
</feature>
<feature type="compositionally biased region" description="Basic and acidic residues" evidence="1">
    <location>
        <begin position="554"/>
        <end position="570"/>
    </location>
</feature>
<gene>
    <name evidence="3" type="ORF">ONZ51_g8145</name>
</gene>
<feature type="region of interest" description="Disordered" evidence="1">
    <location>
        <begin position="1"/>
        <end position="27"/>
    </location>
</feature>
<evidence type="ECO:0000313" key="3">
    <source>
        <dbReference type="EMBL" id="KAJ8472998.1"/>
    </source>
</evidence>
<keyword evidence="4" id="KW-1185">Reference proteome</keyword>
<evidence type="ECO:0000256" key="1">
    <source>
        <dbReference type="SAM" id="MobiDB-lite"/>
    </source>
</evidence>
<feature type="compositionally biased region" description="Polar residues" evidence="1">
    <location>
        <begin position="399"/>
        <end position="409"/>
    </location>
</feature>
<proteinExistence type="predicted"/>